<dbReference type="GeneTree" id="ENSGT00940000173905"/>
<keyword evidence="2" id="KW-0677">Repeat</keyword>
<feature type="domain" description="Suppressor of white apricot N-terminal" evidence="6">
    <location>
        <begin position="26"/>
        <end position="71"/>
    </location>
</feature>
<keyword evidence="1" id="KW-0507">mRNA processing</keyword>
<evidence type="ECO:0000256" key="4">
    <source>
        <dbReference type="ARBA" id="ARBA00023187"/>
    </source>
</evidence>
<dbReference type="Pfam" id="PF09750">
    <property type="entry name" value="DRY_EERY"/>
    <property type="match status" value="1"/>
</dbReference>
<keyword evidence="8" id="KW-1185">Reference proteome</keyword>
<protein>
    <recommendedName>
        <fullName evidence="6">Suppressor of white apricot N-terminal domain-containing protein</fullName>
    </recommendedName>
</protein>
<dbReference type="PANTHER" id="PTHR13161:SF15">
    <property type="entry name" value="SPLICING FACTOR, SUPPRESSOR OF WHITE-APRICOT HOMOLOG"/>
    <property type="match status" value="1"/>
</dbReference>
<organism evidence="7 8">
    <name type="scientific">Hucho hucho</name>
    <name type="common">huchen</name>
    <dbReference type="NCBI Taxonomy" id="62062"/>
    <lineage>
        <taxon>Eukaryota</taxon>
        <taxon>Metazoa</taxon>
        <taxon>Chordata</taxon>
        <taxon>Craniata</taxon>
        <taxon>Vertebrata</taxon>
        <taxon>Euteleostomi</taxon>
        <taxon>Actinopterygii</taxon>
        <taxon>Neopterygii</taxon>
        <taxon>Teleostei</taxon>
        <taxon>Protacanthopterygii</taxon>
        <taxon>Salmoniformes</taxon>
        <taxon>Salmonidae</taxon>
        <taxon>Salmoninae</taxon>
        <taxon>Hucho</taxon>
    </lineage>
</organism>
<dbReference type="STRING" id="62062.ENSHHUP00000022955"/>
<dbReference type="GO" id="GO:0003723">
    <property type="term" value="F:RNA binding"/>
    <property type="evidence" value="ECO:0007669"/>
    <property type="project" value="UniProtKB-KW"/>
</dbReference>
<evidence type="ECO:0000313" key="8">
    <source>
        <dbReference type="Proteomes" id="UP000314982"/>
    </source>
</evidence>
<dbReference type="Ensembl" id="ENSHHUT00000023819.1">
    <property type="protein sequence ID" value="ENSHHUP00000022955.1"/>
    <property type="gene ID" value="ENSHHUG00000014377.1"/>
</dbReference>
<reference evidence="8" key="1">
    <citation type="submission" date="2018-06" db="EMBL/GenBank/DDBJ databases">
        <title>Genome assembly of Danube salmon.</title>
        <authorList>
            <person name="Macqueen D.J."/>
            <person name="Gundappa M.K."/>
        </authorList>
    </citation>
    <scope>NUCLEOTIDE SEQUENCE [LARGE SCALE GENOMIC DNA]</scope>
</reference>
<dbReference type="GO" id="GO:0000395">
    <property type="term" value="P:mRNA 5'-splice site recognition"/>
    <property type="evidence" value="ECO:0007669"/>
    <property type="project" value="TreeGrafter"/>
</dbReference>
<reference evidence="7" key="2">
    <citation type="submission" date="2025-08" db="UniProtKB">
        <authorList>
            <consortium name="Ensembl"/>
        </authorList>
    </citation>
    <scope>IDENTIFICATION</scope>
</reference>
<reference evidence="7" key="3">
    <citation type="submission" date="2025-09" db="UniProtKB">
        <authorList>
            <consortium name="Ensembl"/>
        </authorList>
    </citation>
    <scope>IDENTIFICATION</scope>
</reference>
<evidence type="ECO:0000256" key="1">
    <source>
        <dbReference type="ARBA" id="ARBA00022664"/>
    </source>
</evidence>
<dbReference type="Proteomes" id="UP000314982">
    <property type="component" value="Unassembled WGS sequence"/>
</dbReference>
<proteinExistence type="predicted"/>
<dbReference type="PANTHER" id="PTHR13161">
    <property type="entry name" value="SPLICING FACTOR SUPPRESSOR OF WHITE APRICOT"/>
    <property type="match status" value="1"/>
</dbReference>
<dbReference type="InterPro" id="IPR019147">
    <property type="entry name" value="SWAP_N_domain"/>
</dbReference>
<sequence>MYRRGGGKRDHNTTVKKNESDSKKYAELLVFGYACKLFRDDERAHFHEQGKQLIPWMGDKNILIDRSVEQT</sequence>
<keyword evidence="4" id="KW-0508">mRNA splicing</keyword>
<evidence type="ECO:0000256" key="2">
    <source>
        <dbReference type="ARBA" id="ARBA00022737"/>
    </source>
</evidence>
<accession>A0A4W5LBC6</accession>
<feature type="compositionally biased region" description="Basic and acidic residues" evidence="5">
    <location>
        <begin position="7"/>
        <end position="21"/>
    </location>
</feature>
<dbReference type="SMART" id="SM01141">
    <property type="entry name" value="DRY_EERY"/>
    <property type="match status" value="1"/>
</dbReference>
<evidence type="ECO:0000256" key="3">
    <source>
        <dbReference type="ARBA" id="ARBA00022884"/>
    </source>
</evidence>
<keyword evidence="3" id="KW-0694">RNA-binding</keyword>
<dbReference type="InterPro" id="IPR040397">
    <property type="entry name" value="SWAP"/>
</dbReference>
<evidence type="ECO:0000313" key="7">
    <source>
        <dbReference type="Ensembl" id="ENSHHUP00000022955.1"/>
    </source>
</evidence>
<dbReference type="AlphaFoldDB" id="A0A4W5LBC6"/>
<evidence type="ECO:0000259" key="6">
    <source>
        <dbReference type="SMART" id="SM01141"/>
    </source>
</evidence>
<name>A0A4W5LBC6_9TELE</name>
<feature type="region of interest" description="Disordered" evidence="5">
    <location>
        <begin position="1"/>
        <end position="21"/>
    </location>
</feature>
<evidence type="ECO:0000256" key="5">
    <source>
        <dbReference type="SAM" id="MobiDB-lite"/>
    </source>
</evidence>